<evidence type="ECO:0000313" key="12">
    <source>
        <dbReference type="EMBL" id="QDV74770.1"/>
    </source>
</evidence>
<feature type="signal peptide" evidence="10">
    <location>
        <begin position="1"/>
        <end position="19"/>
    </location>
</feature>
<accession>A0A518KAG3</accession>
<dbReference type="GO" id="GO:0046872">
    <property type="term" value="F:metal ion binding"/>
    <property type="evidence" value="ECO:0007669"/>
    <property type="project" value="UniProtKB-KW"/>
</dbReference>
<dbReference type="InterPro" id="IPR011429">
    <property type="entry name" value="Cyt_c_Planctomycete-type"/>
</dbReference>
<evidence type="ECO:0000256" key="6">
    <source>
        <dbReference type="PROSITE-ProRule" id="PRU00221"/>
    </source>
</evidence>
<feature type="region of interest" description="Disordered" evidence="9">
    <location>
        <begin position="724"/>
        <end position="754"/>
    </location>
</feature>
<evidence type="ECO:0000256" key="8">
    <source>
        <dbReference type="SAM" id="Coils"/>
    </source>
</evidence>
<feature type="domain" description="Cytochrome c" evidence="11">
    <location>
        <begin position="14"/>
        <end position="111"/>
    </location>
</feature>
<dbReference type="InterPro" id="IPR015943">
    <property type="entry name" value="WD40/YVTN_repeat-like_dom_sf"/>
</dbReference>
<name>A0A518KAG3_9BACT</name>
<feature type="coiled-coil region" evidence="8">
    <location>
        <begin position="486"/>
        <end position="555"/>
    </location>
</feature>
<evidence type="ECO:0000256" key="2">
    <source>
        <dbReference type="ARBA" id="ARBA00022617"/>
    </source>
</evidence>
<reference evidence="12 13" key="1">
    <citation type="submission" date="2019-02" db="EMBL/GenBank/DDBJ databases">
        <title>Deep-cultivation of Planctomycetes and their phenomic and genomic characterization uncovers novel biology.</title>
        <authorList>
            <person name="Wiegand S."/>
            <person name="Jogler M."/>
            <person name="Boedeker C."/>
            <person name="Pinto D."/>
            <person name="Vollmers J."/>
            <person name="Rivas-Marin E."/>
            <person name="Kohn T."/>
            <person name="Peeters S.H."/>
            <person name="Heuer A."/>
            <person name="Rast P."/>
            <person name="Oberbeckmann S."/>
            <person name="Bunk B."/>
            <person name="Jeske O."/>
            <person name="Meyerdierks A."/>
            <person name="Storesund J.E."/>
            <person name="Kallscheuer N."/>
            <person name="Luecker S."/>
            <person name="Lage O.M."/>
            <person name="Pohl T."/>
            <person name="Merkel B.J."/>
            <person name="Hornburger P."/>
            <person name="Mueller R.-W."/>
            <person name="Bruemmer F."/>
            <person name="Labrenz M."/>
            <person name="Spormann A.M."/>
            <person name="Op den Camp H."/>
            <person name="Overmann J."/>
            <person name="Amann R."/>
            <person name="Jetten M.S.M."/>
            <person name="Mascher T."/>
            <person name="Medema M.H."/>
            <person name="Devos D.P."/>
            <person name="Kaster A.-K."/>
            <person name="Ovreas L."/>
            <person name="Rohde M."/>
            <person name="Galperin M.Y."/>
            <person name="Jogler C."/>
        </authorList>
    </citation>
    <scope>NUCLEOTIDE SEQUENCE [LARGE SCALE GENOMIC DNA]</scope>
    <source>
        <strain evidence="12 13">Spa11</strain>
    </source>
</reference>
<dbReference type="RefSeq" id="WP_145113465.1">
    <property type="nucleotide sequence ID" value="NZ_CP036349.1"/>
</dbReference>
<dbReference type="SUPFAM" id="SSF46626">
    <property type="entry name" value="Cytochrome c"/>
    <property type="match status" value="1"/>
</dbReference>
<keyword evidence="2 7" id="KW-0349">Heme</keyword>
<dbReference type="PROSITE" id="PS50082">
    <property type="entry name" value="WD_REPEATS_2"/>
    <property type="match status" value="3"/>
</dbReference>
<protein>
    <submittedName>
        <fullName evidence="12">WD domain, G-beta repeat</fullName>
    </submittedName>
</protein>
<keyword evidence="5 7" id="KW-0408">Iron</keyword>
<dbReference type="Gene3D" id="1.10.760.10">
    <property type="entry name" value="Cytochrome c-like domain"/>
    <property type="match status" value="1"/>
</dbReference>
<evidence type="ECO:0000256" key="3">
    <source>
        <dbReference type="ARBA" id="ARBA00022723"/>
    </source>
</evidence>
<evidence type="ECO:0000256" key="1">
    <source>
        <dbReference type="ARBA" id="ARBA00022574"/>
    </source>
</evidence>
<dbReference type="GO" id="GO:0020037">
    <property type="term" value="F:heme binding"/>
    <property type="evidence" value="ECO:0007669"/>
    <property type="project" value="InterPro"/>
</dbReference>
<dbReference type="KEGG" id="bmei:Spa11_29780"/>
<evidence type="ECO:0000259" key="11">
    <source>
        <dbReference type="PROSITE" id="PS51007"/>
    </source>
</evidence>
<feature type="compositionally biased region" description="Low complexity" evidence="9">
    <location>
        <begin position="734"/>
        <end position="754"/>
    </location>
</feature>
<dbReference type="AlphaFoldDB" id="A0A518KAG3"/>
<feature type="chain" id="PRO_5021810620" evidence="10">
    <location>
        <begin position="20"/>
        <end position="779"/>
    </location>
</feature>
<dbReference type="GO" id="GO:0009055">
    <property type="term" value="F:electron transfer activity"/>
    <property type="evidence" value="ECO:0007669"/>
    <property type="project" value="InterPro"/>
</dbReference>
<keyword evidence="3 7" id="KW-0479">Metal-binding</keyword>
<keyword evidence="4" id="KW-0677">Repeat</keyword>
<organism evidence="12 13">
    <name type="scientific">Botrimarina mediterranea</name>
    <dbReference type="NCBI Taxonomy" id="2528022"/>
    <lineage>
        <taxon>Bacteria</taxon>
        <taxon>Pseudomonadati</taxon>
        <taxon>Planctomycetota</taxon>
        <taxon>Planctomycetia</taxon>
        <taxon>Pirellulales</taxon>
        <taxon>Lacipirellulaceae</taxon>
        <taxon>Botrimarina</taxon>
    </lineage>
</organism>
<evidence type="ECO:0000313" key="13">
    <source>
        <dbReference type="Proteomes" id="UP000316426"/>
    </source>
</evidence>
<dbReference type="SMART" id="SM00320">
    <property type="entry name" value="WD40"/>
    <property type="match status" value="5"/>
</dbReference>
<gene>
    <name evidence="12" type="ORF">Spa11_29780</name>
</gene>
<sequence precursor="true">MIKHLAVIGFVAAASSALGAVTFEKDVKPIFREHCAGCHNQDDAASDFAADGFDGVLAGGAGGEVVAPGDPDGSRLWRLITHAEQPAMPPGGDKLPDAQLAVVRAWIEGGLLKDDQSKPMASKKAAIAVVDVGDLGKPVGEPAMPKDWYREPVVTSDAVGPVESIAASAWAPAAAVPWQRQVALYHTETSALLGVTPYLEGAPHVVRFSRDGSLLLVAGGREGALGTAAIIDVVSGARLATVGDELDTVLAADISPDNRLVAIGGPKKKVRVYRVVDGSLAYTCEKHTDWVTAVAFSPDNQLLATGDRSAGLRLWQAEAGHERGDLRGHSLAITSLAWRPGVLASASEDGTVRWWNADGAQVKSFPAHGGGTLSVAFASDGRLVTAGRDRLVKLWNADAGHVADLTQTDDVALAAVFAHGDKRVVASDWSGKVRVVDIETKQPVAMFTPNPPTLAERVEAADKSLADLQAKHAEATTLSAEKGKALELAQQAHDAFNKRLADAEQSLAAARRSLDEAQATLKGRTGAESRASEAKSAADTALAEAAKKLEEARKANAPSVGDLVAAVADADSAVHAATAALGETQTLRVEAEGLAGQATQRKSDADQLLAEVGSQRAGLPDLAPLQAEAEAATKALQEMAQQVAQATTARDAAVAERERYAAAADELAKRAEQTLAEVTTLEAAAAEAASREAEAAQAAEAAAEATKELQAQLEAIKEQIRDSRAKQAESKQSLADLEAEAAAQQAKLTEAQRRAQVAEAQLNDLKATSEWRAEHIAKE</sequence>
<keyword evidence="10" id="KW-0732">Signal</keyword>
<dbReference type="SUPFAM" id="SSF50998">
    <property type="entry name" value="Quinoprotein alcohol dehydrogenase-like"/>
    <property type="match status" value="1"/>
</dbReference>
<keyword evidence="1 6" id="KW-0853">WD repeat</keyword>
<dbReference type="InterPro" id="IPR001680">
    <property type="entry name" value="WD40_rpt"/>
</dbReference>
<evidence type="ECO:0000256" key="4">
    <source>
        <dbReference type="ARBA" id="ARBA00022737"/>
    </source>
</evidence>
<dbReference type="PANTHER" id="PTHR19848">
    <property type="entry name" value="WD40 REPEAT PROTEIN"/>
    <property type="match status" value="1"/>
</dbReference>
<feature type="repeat" description="WD" evidence="6">
    <location>
        <begin position="326"/>
        <end position="356"/>
    </location>
</feature>
<dbReference type="PROSITE" id="PS50294">
    <property type="entry name" value="WD_REPEATS_REGION"/>
    <property type="match status" value="2"/>
</dbReference>
<dbReference type="Proteomes" id="UP000316426">
    <property type="component" value="Chromosome"/>
</dbReference>
<evidence type="ECO:0000256" key="5">
    <source>
        <dbReference type="ARBA" id="ARBA00023004"/>
    </source>
</evidence>
<dbReference type="InterPro" id="IPR011047">
    <property type="entry name" value="Quinoprotein_ADH-like_sf"/>
</dbReference>
<dbReference type="Pfam" id="PF00400">
    <property type="entry name" value="WD40"/>
    <property type="match status" value="3"/>
</dbReference>
<dbReference type="PANTHER" id="PTHR19848:SF8">
    <property type="entry name" value="F-BOX AND WD REPEAT DOMAIN CONTAINING 7"/>
    <property type="match status" value="1"/>
</dbReference>
<feature type="repeat" description="WD" evidence="6">
    <location>
        <begin position="365"/>
        <end position="405"/>
    </location>
</feature>
<dbReference type="CDD" id="cd00200">
    <property type="entry name" value="WD40"/>
    <property type="match status" value="1"/>
</dbReference>
<evidence type="ECO:0000256" key="7">
    <source>
        <dbReference type="PROSITE-ProRule" id="PRU00433"/>
    </source>
</evidence>
<feature type="repeat" description="WD" evidence="6">
    <location>
        <begin position="284"/>
        <end position="325"/>
    </location>
</feature>
<evidence type="ECO:0000256" key="10">
    <source>
        <dbReference type="SAM" id="SignalP"/>
    </source>
</evidence>
<proteinExistence type="predicted"/>
<dbReference type="PROSITE" id="PS51007">
    <property type="entry name" value="CYTC"/>
    <property type="match status" value="1"/>
</dbReference>
<dbReference type="Gene3D" id="2.130.10.10">
    <property type="entry name" value="YVTN repeat-like/Quinoprotein amine dehydrogenase"/>
    <property type="match status" value="2"/>
</dbReference>
<keyword evidence="8" id="KW-0175">Coiled coil</keyword>
<dbReference type="InterPro" id="IPR009056">
    <property type="entry name" value="Cyt_c-like_dom"/>
</dbReference>
<evidence type="ECO:0000256" key="9">
    <source>
        <dbReference type="SAM" id="MobiDB-lite"/>
    </source>
</evidence>
<keyword evidence="13" id="KW-1185">Reference proteome</keyword>
<dbReference type="Pfam" id="PF07635">
    <property type="entry name" value="PSCyt1"/>
    <property type="match status" value="1"/>
</dbReference>
<dbReference type="EMBL" id="CP036349">
    <property type="protein sequence ID" value="QDV74770.1"/>
    <property type="molecule type" value="Genomic_DNA"/>
</dbReference>
<dbReference type="InterPro" id="IPR036909">
    <property type="entry name" value="Cyt_c-like_dom_sf"/>
</dbReference>